<accession>A0A2J6X5T8</accession>
<sequence length="88" mass="10148">MKIVGHTTTVRKSLAIPVKFYSLKDVAGILGFKWKNPNFKGYDAMLALGKWKRTKDQSIMKKVLEYNEDDCKALKVLKERLVEMINTN</sequence>
<gene>
    <name evidence="2" type="ORF">C0175_04455</name>
</gene>
<feature type="domain" description="YprB ribonuclease H-like" evidence="1">
    <location>
        <begin position="19"/>
        <end position="81"/>
    </location>
</feature>
<evidence type="ECO:0000259" key="1">
    <source>
        <dbReference type="Pfam" id="PF13482"/>
    </source>
</evidence>
<organism evidence="2 3">
    <name type="scientific">Caldisericum exile</name>
    <dbReference type="NCBI Taxonomy" id="693075"/>
    <lineage>
        <taxon>Bacteria</taxon>
        <taxon>Pseudomonadati</taxon>
        <taxon>Caldisericota/Cryosericota group</taxon>
        <taxon>Caldisericota</taxon>
        <taxon>Caldisericia</taxon>
        <taxon>Caldisericales</taxon>
        <taxon>Caldisericaceae</taxon>
        <taxon>Caldisericum</taxon>
    </lineage>
</organism>
<dbReference type="InterPro" id="IPR038720">
    <property type="entry name" value="YprB_RNase_H-like_dom"/>
</dbReference>
<protein>
    <recommendedName>
        <fullName evidence="1">YprB ribonuclease H-like domain-containing protein</fullName>
    </recommendedName>
</protein>
<name>A0A2J6X5T8_9BACT</name>
<dbReference type="InterPro" id="IPR012337">
    <property type="entry name" value="RNaseH-like_sf"/>
</dbReference>
<dbReference type="Proteomes" id="UP000236910">
    <property type="component" value="Unassembled WGS sequence"/>
</dbReference>
<dbReference type="AlphaFoldDB" id="A0A2J6X5T8"/>
<evidence type="ECO:0000313" key="3">
    <source>
        <dbReference type="Proteomes" id="UP000236910"/>
    </source>
</evidence>
<dbReference type="EMBL" id="PNIX01000264">
    <property type="protein sequence ID" value="PMP81994.1"/>
    <property type="molecule type" value="Genomic_DNA"/>
</dbReference>
<dbReference type="Pfam" id="PF13482">
    <property type="entry name" value="RNase_H_2"/>
    <property type="match status" value="1"/>
</dbReference>
<proteinExistence type="predicted"/>
<reference evidence="2 3" key="1">
    <citation type="submission" date="2018-01" db="EMBL/GenBank/DDBJ databases">
        <title>Metagenomic assembled genomes from two thermal pools in the Uzon Caldera, Kamchatka, Russia.</title>
        <authorList>
            <person name="Wilkins L."/>
            <person name="Ettinger C."/>
        </authorList>
    </citation>
    <scope>NUCLEOTIDE SEQUENCE [LARGE SCALE GENOMIC DNA]</scope>
    <source>
        <strain evidence="2">ARK-10</strain>
    </source>
</reference>
<dbReference type="SUPFAM" id="SSF53098">
    <property type="entry name" value="Ribonuclease H-like"/>
    <property type="match status" value="1"/>
</dbReference>
<evidence type="ECO:0000313" key="2">
    <source>
        <dbReference type="EMBL" id="PMP81994.1"/>
    </source>
</evidence>
<comment type="caution">
    <text evidence="2">The sequence shown here is derived from an EMBL/GenBank/DDBJ whole genome shotgun (WGS) entry which is preliminary data.</text>
</comment>